<evidence type="ECO:0000259" key="8">
    <source>
        <dbReference type="Pfam" id="PF21982"/>
    </source>
</evidence>
<dbReference type="RefSeq" id="WP_425481770.1">
    <property type="nucleotide sequence ID" value="NZ_WNLP01000001.1"/>
</dbReference>
<evidence type="ECO:0000259" key="7">
    <source>
        <dbReference type="Pfam" id="PF02631"/>
    </source>
</evidence>
<feature type="compositionally biased region" description="Basic and acidic residues" evidence="6">
    <location>
        <begin position="41"/>
        <end position="64"/>
    </location>
</feature>
<feature type="domain" description="RecX second three-helical" evidence="7">
    <location>
        <begin position="131"/>
        <end position="168"/>
    </location>
</feature>
<evidence type="ECO:0000256" key="2">
    <source>
        <dbReference type="ARBA" id="ARBA00009695"/>
    </source>
</evidence>
<feature type="region of interest" description="Disordered" evidence="6">
    <location>
        <begin position="24"/>
        <end position="74"/>
    </location>
</feature>
<dbReference type="Gene3D" id="1.10.10.10">
    <property type="entry name" value="Winged helix-like DNA-binding domain superfamily/Winged helix DNA-binding domain"/>
    <property type="match status" value="2"/>
</dbReference>
<dbReference type="PANTHER" id="PTHR33602:SF1">
    <property type="entry name" value="REGULATORY PROTEIN RECX FAMILY PROTEIN"/>
    <property type="match status" value="1"/>
</dbReference>
<dbReference type="AlphaFoldDB" id="A0A7K1J2U2"/>
<organism evidence="9 10">
    <name type="scientific">Bifidobacterium canis</name>
    <dbReference type="NCBI Taxonomy" id="2610880"/>
    <lineage>
        <taxon>Bacteria</taxon>
        <taxon>Bacillati</taxon>
        <taxon>Actinomycetota</taxon>
        <taxon>Actinomycetes</taxon>
        <taxon>Bifidobacteriales</taxon>
        <taxon>Bifidobacteriaceae</taxon>
        <taxon>Bifidobacterium</taxon>
    </lineage>
</organism>
<evidence type="ECO:0000313" key="9">
    <source>
        <dbReference type="EMBL" id="MUH58882.1"/>
    </source>
</evidence>
<dbReference type="PANTHER" id="PTHR33602">
    <property type="entry name" value="REGULATORY PROTEIN RECX FAMILY PROTEIN"/>
    <property type="match status" value="1"/>
</dbReference>
<feature type="domain" description="RecX first three-helical" evidence="8">
    <location>
        <begin position="85"/>
        <end position="124"/>
    </location>
</feature>
<evidence type="ECO:0000256" key="6">
    <source>
        <dbReference type="SAM" id="MobiDB-lite"/>
    </source>
</evidence>
<keyword evidence="4 5" id="KW-0963">Cytoplasm</keyword>
<evidence type="ECO:0000256" key="3">
    <source>
        <dbReference type="ARBA" id="ARBA00018111"/>
    </source>
</evidence>
<reference evidence="9 10" key="1">
    <citation type="submission" date="2019-09" db="EMBL/GenBank/DDBJ databases">
        <title>Bifidobacterium canis sp. nov., isolated from the digestive tract of German Shepherd dog puppy.</title>
        <authorList>
            <person name="Bunesova V."/>
        </authorList>
    </citation>
    <scope>NUCLEOTIDE SEQUENCE [LARGE SCALE GENOMIC DNA]</scope>
    <source>
        <strain evidence="9 10">GSD1FS</strain>
    </source>
</reference>
<dbReference type="InterPro" id="IPR053924">
    <property type="entry name" value="RecX_HTH_2nd"/>
</dbReference>
<dbReference type="InterPro" id="IPR053926">
    <property type="entry name" value="RecX_HTH_1st"/>
</dbReference>
<evidence type="ECO:0000256" key="4">
    <source>
        <dbReference type="ARBA" id="ARBA00022490"/>
    </source>
</evidence>
<dbReference type="Proteomes" id="UP000487882">
    <property type="component" value="Unassembled WGS sequence"/>
</dbReference>
<evidence type="ECO:0000256" key="5">
    <source>
        <dbReference type="HAMAP-Rule" id="MF_01114"/>
    </source>
</evidence>
<comment type="function">
    <text evidence="5">Modulates RecA activity.</text>
</comment>
<dbReference type="GO" id="GO:0005737">
    <property type="term" value="C:cytoplasm"/>
    <property type="evidence" value="ECO:0007669"/>
    <property type="project" value="UniProtKB-SubCell"/>
</dbReference>
<evidence type="ECO:0000256" key="1">
    <source>
        <dbReference type="ARBA" id="ARBA00004496"/>
    </source>
</evidence>
<protein>
    <recommendedName>
        <fullName evidence="3 5">Regulatory protein RecX</fullName>
    </recommendedName>
</protein>
<dbReference type="Pfam" id="PF02631">
    <property type="entry name" value="RecX_HTH2"/>
    <property type="match status" value="1"/>
</dbReference>
<keyword evidence="10" id="KW-1185">Reference proteome</keyword>
<dbReference type="GO" id="GO:0006282">
    <property type="term" value="P:regulation of DNA repair"/>
    <property type="evidence" value="ECO:0007669"/>
    <property type="project" value="UniProtKB-UniRule"/>
</dbReference>
<feature type="compositionally biased region" description="Basic and acidic residues" evidence="6">
    <location>
        <begin position="24"/>
        <end position="33"/>
    </location>
</feature>
<comment type="caution">
    <text evidence="9">The sequence shown here is derived from an EMBL/GenBank/DDBJ whole genome shotgun (WGS) entry which is preliminary data.</text>
</comment>
<dbReference type="EMBL" id="WNLP01000001">
    <property type="protein sequence ID" value="MUH58882.1"/>
    <property type="molecule type" value="Genomic_DNA"/>
</dbReference>
<dbReference type="Pfam" id="PF21982">
    <property type="entry name" value="RecX_HTH1"/>
    <property type="match status" value="1"/>
</dbReference>
<comment type="similarity">
    <text evidence="2 5">Belongs to the RecX family.</text>
</comment>
<accession>A0A7K1J2U2</accession>
<comment type="subcellular location">
    <subcellularLocation>
        <location evidence="1 5">Cytoplasm</location>
    </subcellularLocation>
</comment>
<name>A0A7K1J2U2_9BIFI</name>
<dbReference type="HAMAP" id="MF_01114">
    <property type="entry name" value="RecX"/>
    <property type="match status" value="1"/>
</dbReference>
<dbReference type="InterPro" id="IPR003783">
    <property type="entry name" value="Regulatory_RecX"/>
</dbReference>
<dbReference type="InterPro" id="IPR036388">
    <property type="entry name" value="WH-like_DNA-bd_sf"/>
</dbReference>
<gene>
    <name evidence="5" type="primary">recX</name>
    <name evidence="9" type="ORF">GSD1FS_0178</name>
</gene>
<proteinExistence type="inferred from homology"/>
<sequence length="241" mass="27195">MISAEEFLRGRTLQIGEEEPRVEAIVDGDKTNEKAAVSKPVFRERDASSSKRFGRGESQRTAERKRSRSGFTYTAAEDPNDVEACKESALRLLDAAARSSGMLRDKLAEREYDPEVIEQVLARLEELGLIDDEEYARSVIRSCLGRMMGARGTVMELTRKGIDRQLAQRMVNETARTGAFEEAAWELGRSVAKKTRGKDLDVRKRRFWSAGGRKGHSPDDLRTVSAELFTRNADDDYIEEE</sequence>
<evidence type="ECO:0000313" key="10">
    <source>
        <dbReference type="Proteomes" id="UP000487882"/>
    </source>
</evidence>